<reference evidence="1" key="1">
    <citation type="journal article" date="2020" name="Microb. Genom.">
        <title>Genetic diversity of clinical and environmental Mucorales isolates obtained from an investigation of mucormycosis cases among solid organ transplant recipients.</title>
        <authorList>
            <person name="Nguyen M.H."/>
            <person name="Kaul D."/>
            <person name="Muto C."/>
            <person name="Cheng S.J."/>
            <person name="Richter R.A."/>
            <person name="Bruno V.M."/>
            <person name="Liu G."/>
            <person name="Beyhan S."/>
            <person name="Sundermann A.J."/>
            <person name="Mounaud S."/>
            <person name="Pasculle A.W."/>
            <person name="Nierman W.C."/>
            <person name="Driscoll E."/>
            <person name="Cumbie R."/>
            <person name="Clancy C.J."/>
            <person name="Dupont C.L."/>
        </authorList>
    </citation>
    <scope>NUCLEOTIDE SEQUENCE</scope>
    <source>
        <strain evidence="1">GL16</strain>
    </source>
</reference>
<protein>
    <submittedName>
        <fullName evidence="1">Uncharacterized protein</fullName>
    </submittedName>
</protein>
<proteinExistence type="predicted"/>
<name>A0A9P6XWB0_RHIOR</name>
<dbReference type="Proteomes" id="UP000717996">
    <property type="component" value="Unassembled WGS sequence"/>
</dbReference>
<dbReference type="AlphaFoldDB" id="A0A9P6XWB0"/>
<dbReference type="OrthoDB" id="2242749at2759"/>
<evidence type="ECO:0000313" key="1">
    <source>
        <dbReference type="EMBL" id="KAG1533334.1"/>
    </source>
</evidence>
<accession>A0A9P6XWB0</accession>
<gene>
    <name evidence="1" type="ORF">G6F51_012669</name>
</gene>
<sequence length="115" mass="13207">MNSIALERTAAVYTTIVITKQLFLSMNDTVELGWLEREYYATNKAKWDGILFKVCNHKVPTGFVEFSGGANDRTSIQKERHGIQKLYKMMADMLNGHPSGIKKQVFCFDIMIKHF</sequence>
<organism evidence="1 2">
    <name type="scientific">Rhizopus oryzae</name>
    <name type="common">Mucormycosis agent</name>
    <name type="synonym">Rhizopus arrhizus var. delemar</name>
    <dbReference type="NCBI Taxonomy" id="64495"/>
    <lineage>
        <taxon>Eukaryota</taxon>
        <taxon>Fungi</taxon>
        <taxon>Fungi incertae sedis</taxon>
        <taxon>Mucoromycota</taxon>
        <taxon>Mucoromycotina</taxon>
        <taxon>Mucoromycetes</taxon>
        <taxon>Mucorales</taxon>
        <taxon>Mucorineae</taxon>
        <taxon>Rhizopodaceae</taxon>
        <taxon>Rhizopus</taxon>
    </lineage>
</organism>
<dbReference type="EMBL" id="JAANIT010003934">
    <property type="protein sequence ID" value="KAG1533334.1"/>
    <property type="molecule type" value="Genomic_DNA"/>
</dbReference>
<comment type="caution">
    <text evidence="1">The sequence shown here is derived from an EMBL/GenBank/DDBJ whole genome shotgun (WGS) entry which is preliminary data.</text>
</comment>
<evidence type="ECO:0000313" key="2">
    <source>
        <dbReference type="Proteomes" id="UP000717996"/>
    </source>
</evidence>